<dbReference type="GO" id="GO:0046872">
    <property type="term" value="F:metal ion binding"/>
    <property type="evidence" value="ECO:0007669"/>
    <property type="project" value="InterPro"/>
</dbReference>
<dbReference type="Proteomes" id="UP000293583">
    <property type="component" value="Unassembled WGS sequence"/>
</dbReference>
<comment type="caution">
    <text evidence="2">The sequence shown here is derived from an EMBL/GenBank/DDBJ whole genome shotgun (WGS) entry which is preliminary data.</text>
</comment>
<name>A0A4Q9BH00_9BACT</name>
<dbReference type="RefSeq" id="WP_130922968.1">
    <property type="nucleotide sequence ID" value="NZ_CP049835.1"/>
</dbReference>
<dbReference type="OrthoDB" id="677920at2"/>
<dbReference type="AlphaFoldDB" id="A0A4Q9BH00"/>
<gene>
    <name evidence="2" type="ORF">EWU20_05080</name>
</gene>
<dbReference type="Pfam" id="PF00403">
    <property type="entry name" value="HMA"/>
    <property type="match status" value="1"/>
</dbReference>
<dbReference type="InterPro" id="IPR006121">
    <property type="entry name" value="HMA_dom"/>
</dbReference>
<keyword evidence="3" id="KW-1185">Reference proteome</keyword>
<dbReference type="SUPFAM" id="SSF55008">
    <property type="entry name" value="HMA, heavy metal-associated domain"/>
    <property type="match status" value="1"/>
</dbReference>
<dbReference type="PROSITE" id="PS50846">
    <property type="entry name" value="HMA_2"/>
    <property type="match status" value="1"/>
</dbReference>
<evidence type="ECO:0000313" key="3">
    <source>
        <dbReference type="Proteomes" id="UP000293583"/>
    </source>
</evidence>
<dbReference type="EMBL" id="SEWY01000002">
    <property type="protein sequence ID" value="TBH74518.1"/>
    <property type="molecule type" value="Genomic_DNA"/>
</dbReference>
<evidence type="ECO:0000313" key="2">
    <source>
        <dbReference type="EMBL" id="TBH74518.1"/>
    </source>
</evidence>
<accession>A0A4Q9BH00</accession>
<evidence type="ECO:0000259" key="1">
    <source>
        <dbReference type="PROSITE" id="PS50846"/>
    </source>
</evidence>
<dbReference type="CDD" id="cd00371">
    <property type="entry name" value="HMA"/>
    <property type="match status" value="1"/>
</dbReference>
<feature type="domain" description="HMA" evidence="1">
    <location>
        <begin position="2"/>
        <end position="66"/>
    </location>
</feature>
<sequence length="87" mass="9641">MKTQEIFVENIKCGGCMTSIKNALEKIKGIIKVEIDKDEEKISLTGDQYQLSEVIDSLNSMGYPQKGENSVFKQAKSYVSCAIGKMS</sequence>
<proteinExistence type="predicted"/>
<reference evidence="2 3" key="1">
    <citation type="submission" date="2019-02" db="EMBL/GenBank/DDBJ databases">
        <title>Genome of a new Bacteroidetes strain.</title>
        <authorList>
            <person name="Pitt A."/>
        </authorList>
    </citation>
    <scope>NUCLEOTIDE SEQUENCE [LARGE SCALE GENOMIC DNA]</scope>
    <source>
        <strain evidence="2 3">103A-SOEBACH</strain>
    </source>
</reference>
<organism evidence="2 3">
    <name type="scientific">Aquirufa antheringensis</name>
    <dbReference type="NCBI Taxonomy" id="2516559"/>
    <lineage>
        <taxon>Bacteria</taxon>
        <taxon>Pseudomonadati</taxon>
        <taxon>Bacteroidota</taxon>
        <taxon>Cytophagia</taxon>
        <taxon>Cytophagales</taxon>
        <taxon>Flectobacillaceae</taxon>
        <taxon>Aquirufa</taxon>
    </lineage>
</organism>
<dbReference type="InterPro" id="IPR036163">
    <property type="entry name" value="HMA_dom_sf"/>
</dbReference>
<protein>
    <submittedName>
        <fullName evidence="2">Copper chaperone</fullName>
    </submittedName>
</protein>
<dbReference type="Gene3D" id="3.30.70.100">
    <property type="match status" value="1"/>
</dbReference>